<comment type="caution">
    <text evidence="4">The sequence shown here is derived from an EMBL/GenBank/DDBJ whole genome shotgun (WGS) entry which is preliminary data.</text>
</comment>
<feature type="domain" description="DUF5666" evidence="3">
    <location>
        <begin position="334"/>
        <end position="390"/>
    </location>
</feature>
<dbReference type="Pfam" id="PF18914">
    <property type="entry name" value="DUF5666"/>
    <property type="match status" value="6"/>
</dbReference>
<dbReference type="PROSITE" id="PS51257">
    <property type="entry name" value="PROKAR_LIPOPROTEIN"/>
    <property type="match status" value="1"/>
</dbReference>
<feature type="domain" description="DUF5666" evidence="3">
    <location>
        <begin position="113"/>
        <end position="175"/>
    </location>
</feature>
<protein>
    <recommendedName>
        <fullName evidence="3">DUF5666 domain-containing protein</fullName>
    </recommendedName>
</protein>
<accession>A0A840BLU2</accession>
<feature type="signal peptide" evidence="2">
    <location>
        <begin position="1"/>
        <end position="19"/>
    </location>
</feature>
<evidence type="ECO:0000259" key="3">
    <source>
        <dbReference type="Pfam" id="PF18914"/>
    </source>
</evidence>
<evidence type="ECO:0000256" key="2">
    <source>
        <dbReference type="SAM" id="SignalP"/>
    </source>
</evidence>
<gene>
    <name evidence="4" type="ORF">GGR36_003326</name>
</gene>
<sequence>MKLGIKGWLAALATGVLVAACGGGGGGDSGVGSGGTGVVTPPGLASGTVTGFGSVIIDGNKFDDSGATIDIDRDPSSPSAGTSSDVKLGMKVETELSPSDKITHLTVRPELIGRITSVSGTGFVAAGQTVLISTDPAAPTVFEGASSLADLAIGDIVEVHGARDTTGAIVATRVERKDPTSALLIRVVGTLASLDATGKTFKIGDLVVDYSEATVLPAAATLTEGQRVAVWSNVALNNLGVMKAKVVRIKNPTAADGAKVRLGGLISGLDTTAVSFKVAGVSVDAKSATFEKGTAADLANGRAVRVEGVWKAGVVVASKVHFIRDEGDATVDLTGAITDFVSSSSFKLRGVPVDASAATFSGGTADNLANGVIIKIEGAYSAGVVKATSVSFSTTPDGGVRTFPGKVGSYDATTGDFKLTGFDVAMRITDATTFSNANGSAASKADFVIGKRVLVRGSFVTGVLVASEVKFVPDATIGVKLEGLIYALDATAKTFTINGATVAWDDSTKFADNASASDLANGVRVEVRGKVVAGKLVASNIEIKRSELPTIGEVKGSITDFVSATSFKVGGQSVTTTTKTVFKDGTVSSLANGRVVQVKGTLSAGVLSAAVVEFED</sequence>
<evidence type="ECO:0000313" key="4">
    <source>
        <dbReference type="EMBL" id="MBB4013980.1"/>
    </source>
</evidence>
<feature type="domain" description="DUF5666" evidence="3">
    <location>
        <begin position="482"/>
        <end position="542"/>
    </location>
</feature>
<feature type="domain" description="DUF5666" evidence="3">
    <location>
        <begin position="264"/>
        <end position="320"/>
    </location>
</feature>
<feature type="compositionally biased region" description="Polar residues" evidence="1">
    <location>
        <begin position="76"/>
        <end position="85"/>
    </location>
</feature>
<dbReference type="InterPro" id="IPR043724">
    <property type="entry name" value="DUF5666"/>
</dbReference>
<keyword evidence="2" id="KW-0732">Signal</keyword>
<keyword evidence="5" id="KW-1185">Reference proteome</keyword>
<dbReference type="Proteomes" id="UP000561045">
    <property type="component" value="Unassembled WGS sequence"/>
</dbReference>
<reference evidence="4 5" key="1">
    <citation type="submission" date="2020-08" db="EMBL/GenBank/DDBJ databases">
        <title>Genomic Encyclopedia of Type Strains, Phase IV (KMG-IV): sequencing the most valuable type-strain genomes for metagenomic binning, comparative biology and taxonomic classification.</title>
        <authorList>
            <person name="Goeker M."/>
        </authorList>
    </citation>
    <scope>NUCLEOTIDE SEQUENCE [LARGE SCALE GENOMIC DNA]</scope>
    <source>
        <strain evidence="4 5">DSM 106739</strain>
    </source>
</reference>
<feature type="region of interest" description="Disordered" evidence="1">
    <location>
        <begin position="67"/>
        <end position="86"/>
    </location>
</feature>
<feature type="domain" description="DUF5666" evidence="3">
    <location>
        <begin position="415"/>
        <end position="470"/>
    </location>
</feature>
<feature type="chain" id="PRO_5032640612" description="DUF5666 domain-containing protein" evidence="2">
    <location>
        <begin position="20"/>
        <end position="616"/>
    </location>
</feature>
<evidence type="ECO:0000313" key="5">
    <source>
        <dbReference type="Proteomes" id="UP000561045"/>
    </source>
</evidence>
<feature type="domain" description="DUF5666" evidence="3">
    <location>
        <begin position="555"/>
        <end position="613"/>
    </location>
</feature>
<organism evidence="4 5">
    <name type="scientific">Niveibacterium umoris</name>
    <dbReference type="NCBI Taxonomy" id="1193620"/>
    <lineage>
        <taxon>Bacteria</taxon>
        <taxon>Pseudomonadati</taxon>
        <taxon>Pseudomonadota</taxon>
        <taxon>Betaproteobacteria</taxon>
        <taxon>Rhodocyclales</taxon>
        <taxon>Rhodocyclaceae</taxon>
        <taxon>Niveibacterium</taxon>
    </lineage>
</organism>
<dbReference type="EMBL" id="JACIET010000002">
    <property type="protein sequence ID" value="MBB4013980.1"/>
    <property type="molecule type" value="Genomic_DNA"/>
</dbReference>
<name>A0A840BLU2_9RHOO</name>
<dbReference type="AlphaFoldDB" id="A0A840BLU2"/>
<dbReference type="RefSeq" id="WP_183635887.1">
    <property type="nucleotide sequence ID" value="NZ_BAABLE010000005.1"/>
</dbReference>
<evidence type="ECO:0000256" key="1">
    <source>
        <dbReference type="SAM" id="MobiDB-lite"/>
    </source>
</evidence>
<proteinExistence type="predicted"/>